<dbReference type="InterPro" id="IPR014710">
    <property type="entry name" value="RmlC-like_jellyroll"/>
</dbReference>
<reference evidence="10 11" key="1">
    <citation type="submission" date="2016-01" db="EMBL/GenBank/DDBJ databases">
        <authorList>
            <person name="Regsiter A."/>
            <person name="william w."/>
        </authorList>
    </citation>
    <scope>NUCLEOTIDE SEQUENCE [LARGE SCALE GENOMIC DNA]</scope>
    <source>
        <strain evidence="10 11">CFBP 6927</strain>
    </source>
</reference>
<dbReference type="EMBL" id="FBWH01000027">
    <property type="protein sequence ID" value="CUX36668.1"/>
    <property type="molecule type" value="Genomic_DNA"/>
</dbReference>
<name>A0ABP2BKQ2_9HYPH</name>
<dbReference type="Proteomes" id="UP000191812">
    <property type="component" value="Unassembled WGS sequence"/>
</dbReference>
<keyword evidence="2" id="KW-0813">Transport</keyword>
<dbReference type="PANTHER" id="PTHR45638">
    <property type="entry name" value="CYCLIC NUCLEOTIDE-GATED CATION CHANNEL SUBUNIT A"/>
    <property type="match status" value="1"/>
</dbReference>
<feature type="domain" description="Cyclic nucleotide-binding" evidence="9">
    <location>
        <begin position="26"/>
        <end position="145"/>
    </location>
</feature>
<dbReference type="PROSITE" id="PS00889">
    <property type="entry name" value="CNMP_BINDING_2"/>
    <property type="match status" value="1"/>
</dbReference>
<evidence type="ECO:0000256" key="1">
    <source>
        <dbReference type="ARBA" id="ARBA00004141"/>
    </source>
</evidence>
<evidence type="ECO:0000313" key="10">
    <source>
        <dbReference type="EMBL" id="CUX36668.1"/>
    </source>
</evidence>
<dbReference type="Gene3D" id="2.60.120.10">
    <property type="entry name" value="Jelly Rolls"/>
    <property type="match status" value="1"/>
</dbReference>
<evidence type="ECO:0000256" key="4">
    <source>
        <dbReference type="ARBA" id="ARBA00022989"/>
    </source>
</evidence>
<evidence type="ECO:0000256" key="7">
    <source>
        <dbReference type="ARBA" id="ARBA00023286"/>
    </source>
</evidence>
<evidence type="ECO:0000256" key="6">
    <source>
        <dbReference type="ARBA" id="ARBA00023136"/>
    </source>
</evidence>
<keyword evidence="6" id="KW-0472">Membrane</keyword>
<dbReference type="InterPro" id="IPR018488">
    <property type="entry name" value="cNMP-bd_CS"/>
</dbReference>
<gene>
    <name evidence="10" type="ORF">AGR13a_Cc330086</name>
</gene>
<proteinExistence type="predicted"/>
<evidence type="ECO:0000256" key="5">
    <source>
        <dbReference type="ARBA" id="ARBA00023065"/>
    </source>
</evidence>
<evidence type="ECO:0000259" key="9">
    <source>
        <dbReference type="PROSITE" id="PS50042"/>
    </source>
</evidence>
<sequence length="162" mass="17922">MAEVEQEQGKTMLFKDEIQMLKRVPFFSEMEPSKLKLLAFASDRVSYHTGDVLFRQGDVGDAAYVLLTGKVDVLVDSPSGTLKVAEMTGNAIVGEIAILCDSVRTATIRASTDVEALRIGKEQFFKLMSDFPDITIKVMRVLAERLTQTTTELSKARANART</sequence>
<dbReference type="SUPFAM" id="SSF51206">
    <property type="entry name" value="cAMP-binding domain-like"/>
    <property type="match status" value="1"/>
</dbReference>
<keyword evidence="4" id="KW-1133">Transmembrane helix</keyword>
<dbReference type="InterPro" id="IPR050866">
    <property type="entry name" value="CNG_cation_channel"/>
</dbReference>
<keyword evidence="8" id="KW-0407">Ion channel</keyword>
<accession>A0ABP2BKQ2</accession>
<evidence type="ECO:0000313" key="11">
    <source>
        <dbReference type="Proteomes" id="UP000191812"/>
    </source>
</evidence>
<keyword evidence="5" id="KW-0406">Ion transport</keyword>
<dbReference type="SMART" id="SM00100">
    <property type="entry name" value="cNMP"/>
    <property type="match status" value="1"/>
</dbReference>
<dbReference type="Pfam" id="PF00027">
    <property type="entry name" value="cNMP_binding"/>
    <property type="match status" value="1"/>
</dbReference>
<dbReference type="PROSITE" id="PS50042">
    <property type="entry name" value="CNMP_BINDING_3"/>
    <property type="match status" value="1"/>
</dbReference>
<evidence type="ECO:0000256" key="3">
    <source>
        <dbReference type="ARBA" id="ARBA00022692"/>
    </source>
</evidence>
<dbReference type="PANTHER" id="PTHR45638:SF11">
    <property type="entry name" value="CYCLIC NUCLEOTIDE-GATED CATION CHANNEL SUBUNIT A"/>
    <property type="match status" value="1"/>
</dbReference>
<keyword evidence="7" id="KW-1071">Ligand-gated ion channel</keyword>
<comment type="caution">
    <text evidence="10">The sequence shown here is derived from an EMBL/GenBank/DDBJ whole genome shotgun (WGS) entry which is preliminary data.</text>
</comment>
<dbReference type="InterPro" id="IPR000595">
    <property type="entry name" value="cNMP-bd_dom"/>
</dbReference>
<evidence type="ECO:0000256" key="8">
    <source>
        <dbReference type="ARBA" id="ARBA00023303"/>
    </source>
</evidence>
<protein>
    <submittedName>
        <fullName evidence="10">cAMP-dependent protein kinase regulatory subunit</fullName>
    </submittedName>
</protein>
<evidence type="ECO:0000256" key="2">
    <source>
        <dbReference type="ARBA" id="ARBA00022448"/>
    </source>
</evidence>
<dbReference type="InterPro" id="IPR018490">
    <property type="entry name" value="cNMP-bd_dom_sf"/>
</dbReference>
<dbReference type="PRINTS" id="PR00103">
    <property type="entry name" value="CAMPKINASE"/>
</dbReference>
<dbReference type="CDD" id="cd00038">
    <property type="entry name" value="CAP_ED"/>
    <property type="match status" value="1"/>
</dbReference>
<keyword evidence="11" id="KW-1185">Reference proteome</keyword>
<organism evidence="10 11">
    <name type="scientific">Agrobacterium genomosp. 13 str. CFBP 6927</name>
    <dbReference type="NCBI Taxonomy" id="1183428"/>
    <lineage>
        <taxon>Bacteria</taxon>
        <taxon>Pseudomonadati</taxon>
        <taxon>Pseudomonadota</taxon>
        <taxon>Alphaproteobacteria</taxon>
        <taxon>Hyphomicrobiales</taxon>
        <taxon>Rhizobiaceae</taxon>
        <taxon>Rhizobium/Agrobacterium group</taxon>
        <taxon>Agrobacterium</taxon>
        <taxon>Agrobacterium tumefaciens complex</taxon>
    </lineage>
</organism>
<keyword evidence="3" id="KW-0812">Transmembrane</keyword>
<comment type="subcellular location">
    <subcellularLocation>
        <location evidence="1">Membrane</location>
        <topology evidence="1">Multi-pass membrane protein</topology>
    </subcellularLocation>
</comment>